<evidence type="ECO:0000313" key="5">
    <source>
        <dbReference type="Proteomes" id="UP001320420"/>
    </source>
</evidence>
<feature type="region of interest" description="Disordered" evidence="3">
    <location>
        <begin position="133"/>
        <end position="195"/>
    </location>
</feature>
<gene>
    <name evidence="4" type="ORF">SLS62_005114</name>
</gene>
<dbReference type="PANTHER" id="PTHR28524:SF3">
    <property type="entry name" value="SUCCINATE DEHYDROGENASE ASSEMBLY FACTOR 4, MITOCHONDRIAL"/>
    <property type="match status" value="1"/>
</dbReference>
<dbReference type="Proteomes" id="UP001320420">
    <property type="component" value="Unassembled WGS sequence"/>
</dbReference>
<evidence type="ECO:0000313" key="4">
    <source>
        <dbReference type="EMBL" id="KAK7752955.1"/>
    </source>
</evidence>
<evidence type="ECO:0000256" key="3">
    <source>
        <dbReference type="SAM" id="MobiDB-lite"/>
    </source>
</evidence>
<proteinExistence type="inferred from homology"/>
<evidence type="ECO:0000256" key="1">
    <source>
        <dbReference type="ARBA" id="ARBA00005701"/>
    </source>
</evidence>
<dbReference type="EMBL" id="JAKJXP020000033">
    <property type="protein sequence ID" value="KAK7752955.1"/>
    <property type="molecule type" value="Genomic_DNA"/>
</dbReference>
<organism evidence="4 5">
    <name type="scientific">Diatrype stigma</name>
    <dbReference type="NCBI Taxonomy" id="117547"/>
    <lineage>
        <taxon>Eukaryota</taxon>
        <taxon>Fungi</taxon>
        <taxon>Dikarya</taxon>
        <taxon>Ascomycota</taxon>
        <taxon>Pezizomycotina</taxon>
        <taxon>Sordariomycetes</taxon>
        <taxon>Xylariomycetidae</taxon>
        <taxon>Xylariales</taxon>
        <taxon>Diatrypaceae</taxon>
        <taxon>Diatrype</taxon>
    </lineage>
</organism>
<name>A0AAN9UQ79_9PEZI</name>
<comment type="caution">
    <text evidence="4">The sequence shown here is derived from an EMBL/GenBank/DDBJ whole genome shotgun (WGS) entry which is preliminary data.</text>
</comment>
<dbReference type="AlphaFoldDB" id="A0AAN9UQ79"/>
<reference evidence="4 5" key="1">
    <citation type="submission" date="2024-02" db="EMBL/GenBank/DDBJ databases">
        <title>De novo assembly and annotation of 12 fungi associated with fruit tree decline syndrome in Ontario, Canada.</title>
        <authorList>
            <person name="Sulman M."/>
            <person name="Ellouze W."/>
            <person name="Ilyukhin E."/>
        </authorList>
    </citation>
    <scope>NUCLEOTIDE SEQUENCE [LARGE SCALE GENOMIC DNA]</scope>
    <source>
        <strain evidence="4 5">M11/M66-122</strain>
    </source>
</reference>
<dbReference type="GO" id="GO:0005739">
    <property type="term" value="C:mitochondrion"/>
    <property type="evidence" value="ECO:0007669"/>
    <property type="project" value="TreeGrafter"/>
</dbReference>
<dbReference type="GO" id="GO:0034553">
    <property type="term" value="P:mitochondrial respiratory chain complex II assembly"/>
    <property type="evidence" value="ECO:0007669"/>
    <property type="project" value="TreeGrafter"/>
</dbReference>
<sequence length="195" mass="20927">MIPTTRALYRTATATIAQSPRRHQRILLPHILPQPTTNFAAAINVADPHHQSGRRLSSTSPFPGGGPAPPRLPPEEQAEFERLQRLANTQEGFNPTSTPASLYDPVHELAPAPAADHPVAVPGGGIKSSSRVEEEIKVGEEEEAAHLSQPLRKGAPPEFEGDVNPKTGEVGGPKNEPLRWGAGGDYSYNGRVTDF</sequence>
<comment type="similarity">
    <text evidence="1">Belongs to the SDHAF4 family.</text>
</comment>
<dbReference type="Pfam" id="PF07896">
    <property type="entry name" value="DUF1674"/>
    <property type="match status" value="1"/>
</dbReference>
<accession>A0AAN9UQ79</accession>
<dbReference type="PANTHER" id="PTHR28524">
    <property type="entry name" value="SUCCINATE DEHYDROGENASE ASSEMBLY FACTOR 4, MITOCHONDRIAL"/>
    <property type="match status" value="1"/>
</dbReference>
<protein>
    <recommendedName>
        <fullName evidence="2">Succinate dehydrogenase assembly factor 4, mitochondrial</fullName>
    </recommendedName>
</protein>
<feature type="region of interest" description="Disordered" evidence="3">
    <location>
        <begin position="48"/>
        <end position="74"/>
    </location>
</feature>
<keyword evidence="5" id="KW-1185">Reference proteome</keyword>
<dbReference type="InterPro" id="IPR012875">
    <property type="entry name" value="SDHF4"/>
</dbReference>
<evidence type="ECO:0000256" key="2">
    <source>
        <dbReference type="ARBA" id="ARBA00022170"/>
    </source>
</evidence>